<evidence type="ECO:0000256" key="3">
    <source>
        <dbReference type="HAMAP-Rule" id="MF_01805"/>
    </source>
</evidence>
<keyword evidence="5" id="KW-1185">Reference proteome</keyword>
<dbReference type="GO" id="GO:0007059">
    <property type="term" value="P:chromosome segregation"/>
    <property type="evidence" value="ECO:0007669"/>
    <property type="project" value="UniProtKB-UniRule"/>
</dbReference>
<organism evidence="4 5">
    <name type="scientific">Caldisalinibacter kiritimatiensis</name>
    <dbReference type="NCBI Taxonomy" id="1304284"/>
    <lineage>
        <taxon>Bacteria</taxon>
        <taxon>Bacillati</taxon>
        <taxon>Bacillota</taxon>
        <taxon>Tissierellia</taxon>
        <taxon>Tissierellales</taxon>
        <taxon>Thermohalobacteraceae</taxon>
        <taxon>Caldisalinibacter</taxon>
    </lineage>
</organism>
<dbReference type="PATRIC" id="fig|1304284.3.peg.828"/>
<protein>
    <recommendedName>
        <fullName evidence="2 3">Segregation and condensation protein A</fullName>
    </recommendedName>
</protein>
<dbReference type="Gene3D" id="1.10.10.580">
    <property type="entry name" value="Structural maintenance of chromosome 1. Chain E"/>
    <property type="match status" value="1"/>
</dbReference>
<dbReference type="Pfam" id="PF02616">
    <property type="entry name" value="SMC_ScpA"/>
    <property type="match status" value="1"/>
</dbReference>
<dbReference type="eggNOG" id="COG1354">
    <property type="taxonomic scope" value="Bacteria"/>
</dbReference>
<evidence type="ECO:0000313" key="4">
    <source>
        <dbReference type="EMBL" id="EOD01080.1"/>
    </source>
</evidence>
<dbReference type="InterPro" id="IPR023093">
    <property type="entry name" value="ScpA-like_C"/>
</dbReference>
<dbReference type="STRING" id="1304284.L21TH_0843"/>
<keyword evidence="1 3" id="KW-0159">Chromosome partition</keyword>
<dbReference type="RefSeq" id="WP_006310297.1">
    <property type="nucleotide sequence ID" value="NZ_ARZA01000086.1"/>
</dbReference>
<dbReference type="GO" id="GO:0005737">
    <property type="term" value="C:cytoplasm"/>
    <property type="evidence" value="ECO:0007669"/>
    <property type="project" value="UniProtKB-SubCell"/>
</dbReference>
<name>R1CFK4_9FIRM</name>
<reference evidence="4 5" key="1">
    <citation type="journal article" date="2015" name="Geomicrobiol. J.">
        <title>Caldisalinibacter kiritimatiensis gen. nov., sp. nov., a moderately thermohalophilic thiosulfate-reducing bacterium from a hypersaline microbial mat.</title>
        <authorList>
            <person name="Ben Hania W."/>
            <person name="Joseph M."/>
            <person name="Fiebig A."/>
            <person name="Bunk B."/>
            <person name="Klenk H.-P."/>
            <person name="Fardeau M.-L."/>
            <person name="Spring S."/>
        </authorList>
    </citation>
    <scope>NUCLEOTIDE SEQUENCE [LARGE SCALE GENOMIC DNA]</scope>
    <source>
        <strain evidence="4 5">L21-TH-D2</strain>
    </source>
</reference>
<keyword evidence="3" id="KW-0963">Cytoplasm</keyword>
<keyword evidence="3" id="KW-0132">Cell division</keyword>
<gene>
    <name evidence="3" type="primary">scpA</name>
    <name evidence="4" type="ORF">L21TH_0843</name>
</gene>
<dbReference type="Gene3D" id="6.10.250.2410">
    <property type="match status" value="1"/>
</dbReference>
<proteinExistence type="inferred from homology"/>
<keyword evidence="3" id="KW-0131">Cell cycle</keyword>
<dbReference type="InterPro" id="IPR003768">
    <property type="entry name" value="ScpA"/>
</dbReference>
<dbReference type="PANTHER" id="PTHR33969">
    <property type="entry name" value="SEGREGATION AND CONDENSATION PROTEIN A"/>
    <property type="match status" value="1"/>
</dbReference>
<comment type="similarity">
    <text evidence="3">Belongs to the ScpA family.</text>
</comment>
<comment type="function">
    <text evidence="3">Participates in chromosomal partition during cell division. May act via the formation of a condensin-like complex containing Smc and ScpB that pull DNA away from mid-cell into both cell halves.</text>
</comment>
<dbReference type="AlphaFoldDB" id="R1CFK4"/>
<evidence type="ECO:0000256" key="2">
    <source>
        <dbReference type="ARBA" id="ARBA00044777"/>
    </source>
</evidence>
<dbReference type="Proteomes" id="UP000013378">
    <property type="component" value="Unassembled WGS sequence"/>
</dbReference>
<dbReference type="EMBL" id="ARZA01000086">
    <property type="protein sequence ID" value="EOD01080.1"/>
    <property type="molecule type" value="Genomic_DNA"/>
</dbReference>
<dbReference type="PANTHER" id="PTHR33969:SF2">
    <property type="entry name" value="SEGREGATION AND CONDENSATION PROTEIN A"/>
    <property type="match status" value="1"/>
</dbReference>
<comment type="subcellular location">
    <subcellularLocation>
        <location evidence="3">Cytoplasm</location>
    </subcellularLocation>
    <text evidence="3">Associated with two foci at the outer edges of the nucleoid region in young cells, and at four foci within both cell halves in older cells.</text>
</comment>
<evidence type="ECO:0000313" key="5">
    <source>
        <dbReference type="Proteomes" id="UP000013378"/>
    </source>
</evidence>
<evidence type="ECO:0000256" key="1">
    <source>
        <dbReference type="ARBA" id="ARBA00022829"/>
    </source>
</evidence>
<sequence>MKYNVVLETFEGPFDLLYHLIEKNEVDIYDIPISQIADQYIEYLETMKDLDLEITSEFLVMAANLLQIKSKMLLPKNNEKQQEEQEEIDPRDELVKRLIEYKKYKNAAKSLKKKENIQSKIFFKPKEELGDIDVKEEQLMLEGIKLIDLMNAFNKIVKKKTQENTEINNIRKIQRDEITIEECMENLKEYICKNNKVRFEELFKEKQTNNNIVVTFLSILELIKLKFITVKQDSNFGEIIIQLKDIETQ</sequence>
<comment type="caution">
    <text evidence="4">The sequence shown here is derived from an EMBL/GenBank/DDBJ whole genome shotgun (WGS) entry which is preliminary data.</text>
</comment>
<dbReference type="HAMAP" id="MF_01805">
    <property type="entry name" value="ScpA"/>
    <property type="match status" value="1"/>
</dbReference>
<dbReference type="OrthoDB" id="9811016at2"/>
<comment type="subunit">
    <text evidence="3">Component of a cohesin-like complex composed of ScpA, ScpB and the Smc homodimer, in which ScpA and ScpB bind to the head domain of Smc. The presence of the three proteins is required for the association of the complex with DNA.</text>
</comment>
<dbReference type="GO" id="GO:0051301">
    <property type="term" value="P:cell division"/>
    <property type="evidence" value="ECO:0007669"/>
    <property type="project" value="UniProtKB-KW"/>
</dbReference>
<dbReference type="GO" id="GO:0006260">
    <property type="term" value="P:DNA replication"/>
    <property type="evidence" value="ECO:0007669"/>
    <property type="project" value="UniProtKB-UniRule"/>
</dbReference>
<accession>R1CFK4</accession>